<comment type="caution">
    <text evidence="1">The sequence shown here is derived from an EMBL/GenBank/DDBJ whole genome shotgun (WGS) entry which is preliminary data.</text>
</comment>
<organism evidence="1 2">
    <name type="scientific">Vitis vinifera</name>
    <name type="common">Grape</name>
    <dbReference type="NCBI Taxonomy" id="29760"/>
    <lineage>
        <taxon>Eukaryota</taxon>
        <taxon>Viridiplantae</taxon>
        <taxon>Streptophyta</taxon>
        <taxon>Embryophyta</taxon>
        <taxon>Tracheophyta</taxon>
        <taxon>Spermatophyta</taxon>
        <taxon>Magnoliopsida</taxon>
        <taxon>eudicotyledons</taxon>
        <taxon>Gunneridae</taxon>
        <taxon>Pentapetalae</taxon>
        <taxon>rosids</taxon>
        <taxon>Vitales</taxon>
        <taxon>Vitaceae</taxon>
        <taxon>Viteae</taxon>
        <taxon>Vitis</taxon>
    </lineage>
</organism>
<gene>
    <name evidence="1" type="ORF">CK203_035994</name>
</gene>
<name>A0A438HR48_VITVI</name>
<dbReference type="AlphaFoldDB" id="A0A438HR48"/>
<protein>
    <submittedName>
        <fullName evidence="1">Uncharacterized protein</fullName>
    </submittedName>
</protein>
<dbReference type="EMBL" id="QGNW01000189">
    <property type="protein sequence ID" value="RVW86880.1"/>
    <property type="molecule type" value="Genomic_DNA"/>
</dbReference>
<reference evidence="1 2" key="1">
    <citation type="journal article" date="2018" name="PLoS Genet.">
        <title>Population sequencing reveals clonal diversity and ancestral inbreeding in the grapevine cultivar Chardonnay.</title>
        <authorList>
            <person name="Roach M.J."/>
            <person name="Johnson D.L."/>
            <person name="Bohlmann J."/>
            <person name="van Vuuren H.J."/>
            <person name="Jones S.J."/>
            <person name="Pretorius I.S."/>
            <person name="Schmidt S.A."/>
            <person name="Borneman A.R."/>
        </authorList>
    </citation>
    <scope>NUCLEOTIDE SEQUENCE [LARGE SCALE GENOMIC DNA]</scope>
    <source>
        <strain evidence="2">cv. Chardonnay</strain>
        <tissue evidence="1">Leaf</tissue>
    </source>
</reference>
<evidence type="ECO:0000313" key="1">
    <source>
        <dbReference type="EMBL" id="RVW86880.1"/>
    </source>
</evidence>
<dbReference type="Proteomes" id="UP000288805">
    <property type="component" value="Unassembled WGS sequence"/>
</dbReference>
<evidence type="ECO:0000313" key="2">
    <source>
        <dbReference type="Proteomes" id="UP000288805"/>
    </source>
</evidence>
<sequence>MEDHADILQVVLFFAHFPVNESGLEDKRKHFERKGANSRVKKTDELKMIHNLSKPLDLIHFPKPSKTLITKTHFSSSGPYGHVSPPILRFKSNSFLLYERTSLSIRASTISSSALTSPPEEDAESTQLFEVPRWSGELECGHYKMPNFRVLKFWVFGTWTNRKLGSDFGWVADFGNRNNSS</sequence>
<proteinExistence type="predicted"/>
<accession>A0A438HR48</accession>